<evidence type="ECO:0000313" key="8">
    <source>
        <dbReference type="Proteomes" id="UP000032360"/>
    </source>
</evidence>
<dbReference type="Proteomes" id="UP000032360">
    <property type="component" value="Unassembled WGS sequence"/>
</dbReference>
<evidence type="ECO:0000256" key="3">
    <source>
        <dbReference type="ARBA" id="ARBA00022448"/>
    </source>
</evidence>
<dbReference type="PANTHER" id="PTHR30290:SF10">
    <property type="entry name" value="PERIPLASMIC OLIGOPEPTIDE-BINDING PROTEIN-RELATED"/>
    <property type="match status" value="1"/>
</dbReference>
<gene>
    <name evidence="7" type="ORF">AXFE_30510</name>
</gene>
<dbReference type="GO" id="GO:0015833">
    <property type="term" value="P:peptide transport"/>
    <property type="evidence" value="ECO:0007669"/>
    <property type="project" value="TreeGrafter"/>
</dbReference>
<dbReference type="GO" id="GO:0042597">
    <property type="term" value="C:periplasmic space"/>
    <property type="evidence" value="ECO:0007669"/>
    <property type="project" value="UniProtKB-ARBA"/>
</dbReference>
<dbReference type="PANTHER" id="PTHR30290">
    <property type="entry name" value="PERIPLASMIC BINDING COMPONENT OF ABC TRANSPORTER"/>
    <property type="match status" value="1"/>
</dbReference>
<feature type="signal peptide" evidence="5">
    <location>
        <begin position="1"/>
        <end position="24"/>
    </location>
</feature>
<organism evidence="7 8">
    <name type="scientific">Acidithrix ferrooxidans</name>
    <dbReference type="NCBI Taxonomy" id="1280514"/>
    <lineage>
        <taxon>Bacteria</taxon>
        <taxon>Bacillati</taxon>
        <taxon>Actinomycetota</taxon>
        <taxon>Acidimicrobiia</taxon>
        <taxon>Acidimicrobiales</taxon>
        <taxon>Acidimicrobiaceae</taxon>
        <taxon>Acidithrix</taxon>
    </lineage>
</organism>
<reference evidence="7 8" key="1">
    <citation type="submission" date="2015-01" db="EMBL/GenBank/DDBJ databases">
        <title>Draft genome of the acidophilic iron oxidizer Acidithrix ferrooxidans strain Py-F3.</title>
        <authorList>
            <person name="Poehlein A."/>
            <person name="Eisen S."/>
            <person name="Schloemann M."/>
            <person name="Johnson B.D."/>
            <person name="Daniel R."/>
            <person name="Muehling M."/>
        </authorList>
    </citation>
    <scope>NUCLEOTIDE SEQUENCE [LARGE SCALE GENOMIC DNA]</scope>
    <source>
        <strain evidence="7 8">Py-F3</strain>
    </source>
</reference>
<dbReference type="GO" id="GO:0043190">
    <property type="term" value="C:ATP-binding cassette (ABC) transporter complex"/>
    <property type="evidence" value="ECO:0007669"/>
    <property type="project" value="InterPro"/>
</dbReference>
<evidence type="ECO:0000256" key="2">
    <source>
        <dbReference type="ARBA" id="ARBA00005695"/>
    </source>
</evidence>
<dbReference type="PIRSF" id="PIRSF002741">
    <property type="entry name" value="MppA"/>
    <property type="match status" value="1"/>
</dbReference>
<dbReference type="PATRIC" id="fig|1280514.3.peg.4045"/>
<dbReference type="OrthoDB" id="7888869at2"/>
<dbReference type="InterPro" id="IPR039424">
    <property type="entry name" value="SBP_5"/>
</dbReference>
<keyword evidence="8" id="KW-1185">Reference proteome</keyword>
<feature type="chain" id="PRO_5039331545" evidence="5">
    <location>
        <begin position="25"/>
        <end position="624"/>
    </location>
</feature>
<protein>
    <submittedName>
        <fullName evidence="7">Extracellular solute-binding protein</fullName>
    </submittedName>
</protein>
<comment type="similarity">
    <text evidence="2">Belongs to the bacterial solute-binding protein 5 family.</text>
</comment>
<evidence type="ECO:0000256" key="5">
    <source>
        <dbReference type="SAM" id="SignalP"/>
    </source>
</evidence>
<proteinExistence type="inferred from homology"/>
<dbReference type="PROSITE" id="PS51257">
    <property type="entry name" value="PROKAR_LIPOPROTEIN"/>
    <property type="match status" value="1"/>
</dbReference>
<comment type="caution">
    <text evidence="7">The sequence shown here is derived from an EMBL/GenBank/DDBJ whole genome shotgun (WGS) entry which is preliminary data.</text>
</comment>
<dbReference type="SUPFAM" id="SSF53850">
    <property type="entry name" value="Periplasmic binding protein-like II"/>
    <property type="match status" value="1"/>
</dbReference>
<dbReference type="Gene3D" id="3.40.190.10">
    <property type="entry name" value="Periplasmic binding protein-like II"/>
    <property type="match status" value="1"/>
</dbReference>
<dbReference type="RefSeq" id="WP_052606720.1">
    <property type="nucleotide sequence ID" value="NZ_JXYS01000099.1"/>
</dbReference>
<evidence type="ECO:0000259" key="6">
    <source>
        <dbReference type="Pfam" id="PF00496"/>
    </source>
</evidence>
<keyword evidence="3" id="KW-0813">Transport</keyword>
<keyword evidence="4 5" id="KW-0732">Signal</keyword>
<dbReference type="InterPro" id="IPR000914">
    <property type="entry name" value="SBP_5_dom"/>
</dbReference>
<evidence type="ECO:0000313" key="7">
    <source>
        <dbReference type="EMBL" id="KJF16105.1"/>
    </source>
</evidence>
<comment type="subcellular location">
    <subcellularLocation>
        <location evidence="1">Cell envelope</location>
    </subcellularLocation>
</comment>
<dbReference type="GO" id="GO:0030313">
    <property type="term" value="C:cell envelope"/>
    <property type="evidence" value="ECO:0007669"/>
    <property type="project" value="UniProtKB-SubCell"/>
</dbReference>
<dbReference type="AlphaFoldDB" id="A0A0D8HDR8"/>
<dbReference type="GO" id="GO:1904680">
    <property type="term" value="F:peptide transmembrane transporter activity"/>
    <property type="evidence" value="ECO:0007669"/>
    <property type="project" value="TreeGrafter"/>
</dbReference>
<evidence type="ECO:0000256" key="4">
    <source>
        <dbReference type="ARBA" id="ARBA00022729"/>
    </source>
</evidence>
<dbReference type="EMBL" id="JXYS01000099">
    <property type="protein sequence ID" value="KJF16105.1"/>
    <property type="molecule type" value="Genomic_DNA"/>
</dbReference>
<evidence type="ECO:0000256" key="1">
    <source>
        <dbReference type="ARBA" id="ARBA00004196"/>
    </source>
</evidence>
<accession>A0A0D8HDR8</accession>
<sequence>MLSKKTRRIATALASTAATATLLAACGSSTSSSTSGTSSSSSNGATTKVAGGTATFAEGPNATPNYIFPLASGAYFSVANLSQFQELMYRPLYFFGNGSDVLINNSLSLANPPVFSNNDQTVTITLKNYKWSNGETVNARDVLFWMNMVKANKANWAAYVPGAFPDNIVSMSSPNSSTVVFNLNKSYNPTWFTYNELSQITPMPMAWDITAAGQTPPSPTATNAPDQTTAGAVAVYNYLNSLSKNTTTFAAPNSIWSVVDGPWKLSGFTNAGKATFVPNPAYSGTQKASLSKFIELPFTSDTAEYNVLRTGTGIDYGYIPVTDVAQKGLMASQGYTFSPWILFSFNYWVLNFNNPTVGPIYQQPYVRQALQHLIDQPQWISSFYKGYAVPTYGPVPTVPSAAFADSQSKTNPFPYSVSTAVSLLKSHGWTVTPNGTDTCTSPGTGATQCGAGIAQGAQMNFNLQYASGTQAVQQAMAAFKSAAAQAGITINVSSSTFNQVISNATPCTATQAACKWNMENWAGGWTYAPDYYPTGGGLFATGAGSNFGSYSSPTADKLIAATHTAPASQSQSALNAYQDYIATNLPVLFQPNPDYELGEIRSTLHGIQHNAFGVLLPEFWYYTK</sequence>
<feature type="domain" description="Solute-binding protein family 5" evidence="6">
    <location>
        <begin position="114"/>
        <end position="531"/>
    </location>
</feature>
<dbReference type="STRING" id="1280514.AXFE_30510"/>
<dbReference type="InterPro" id="IPR030678">
    <property type="entry name" value="Peptide/Ni-bd"/>
</dbReference>
<dbReference type="Pfam" id="PF00496">
    <property type="entry name" value="SBP_bac_5"/>
    <property type="match status" value="1"/>
</dbReference>
<name>A0A0D8HDR8_9ACTN</name>
<dbReference type="Gene3D" id="3.10.105.10">
    <property type="entry name" value="Dipeptide-binding Protein, Domain 3"/>
    <property type="match status" value="1"/>
</dbReference>